<feature type="compositionally biased region" description="Polar residues" evidence="1">
    <location>
        <begin position="75"/>
        <end position="96"/>
    </location>
</feature>
<dbReference type="EMBL" id="CP001769">
    <property type="protein sequence ID" value="ADB42483.1"/>
    <property type="molecule type" value="Genomic_DNA"/>
</dbReference>
<dbReference type="RefSeq" id="WP_012930965.1">
    <property type="nucleotide sequence ID" value="NC_013730.1"/>
</dbReference>
<proteinExistence type="predicted"/>
<dbReference type="HOGENOM" id="CLU_2358292_0_0_10"/>
<organism evidence="2 3">
    <name type="scientific">Spirosoma linguale (strain ATCC 33905 / DSM 74 / LMG 10896 / Claus 1)</name>
    <dbReference type="NCBI Taxonomy" id="504472"/>
    <lineage>
        <taxon>Bacteria</taxon>
        <taxon>Pseudomonadati</taxon>
        <taxon>Bacteroidota</taxon>
        <taxon>Cytophagia</taxon>
        <taxon>Cytophagales</taxon>
        <taxon>Cytophagaceae</taxon>
        <taxon>Spirosoma</taxon>
    </lineage>
</organism>
<reference evidence="2 3" key="1">
    <citation type="journal article" date="2010" name="Stand. Genomic Sci.">
        <title>Complete genome sequence of Spirosoma linguale type strain (1).</title>
        <authorList>
            <person name="Lail K."/>
            <person name="Sikorski J."/>
            <person name="Saunders E."/>
            <person name="Lapidus A."/>
            <person name="Glavina Del Rio T."/>
            <person name="Copeland A."/>
            <person name="Tice H."/>
            <person name="Cheng J.-F."/>
            <person name="Lucas S."/>
            <person name="Nolan M."/>
            <person name="Bruce D."/>
            <person name="Goodwin L."/>
            <person name="Pitluck S."/>
            <person name="Ivanova N."/>
            <person name="Mavromatis K."/>
            <person name="Ovchinnikova G."/>
            <person name="Pati A."/>
            <person name="Chen A."/>
            <person name="Palaniappan K."/>
            <person name="Land M."/>
            <person name="Hauser L."/>
            <person name="Chang Y.-J."/>
            <person name="Jeffries C.D."/>
            <person name="Chain P."/>
            <person name="Brettin T."/>
            <person name="Detter J.C."/>
            <person name="Schuetze A."/>
            <person name="Rohde M."/>
            <person name="Tindall B.J."/>
            <person name="Goeker M."/>
            <person name="Bristow J."/>
            <person name="Eisen J.A."/>
            <person name="Markowitz V."/>
            <person name="Hugenholtz P."/>
            <person name="Kyrpides N.C."/>
            <person name="Klenk H.-P."/>
            <person name="Chen F."/>
        </authorList>
    </citation>
    <scope>NUCLEOTIDE SEQUENCE [LARGE SCALE GENOMIC DNA]</scope>
    <source>
        <strain evidence="3">ATCC 33905 / DSM 74 / LMG 10896 / Claus 1</strain>
    </source>
</reference>
<dbReference type="Proteomes" id="UP000002028">
    <property type="component" value="Chromosome"/>
</dbReference>
<sequence>MPAVNRRVAYSLTAAVLLLLLGMVALLSVANRRHQRLADSAIDLQRNISQQEKIIKELQQRLDDCSPMARPTDSGWGNASQIDSASVISQTTSSEK</sequence>
<dbReference type="KEGG" id="sli:Slin_6526"/>
<evidence type="ECO:0000256" key="1">
    <source>
        <dbReference type="SAM" id="MobiDB-lite"/>
    </source>
</evidence>
<keyword evidence="3" id="KW-1185">Reference proteome</keyword>
<name>D2QUK1_SPILD</name>
<evidence type="ECO:0000313" key="2">
    <source>
        <dbReference type="EMBL" id="ADB42483.1"/>
    </source>
</evidence>
<accession>D2QUK1</accession>
<feature type="region of interest" description="Disordered" evidence="1">
    <location>
        <begin position="66"/>
        <end position="96"/>
    </location>
</feature>
<gene>
    <name evidence="2" type="ordered locus">Slin_6526</name>
</gene>
<protein>
    <submittedName>
        <fullName evidence="2">Uncharacterized protein</fullName>
    </submittedName>
</protein>
<dbReference type="AlphaFoldDB" id="D2QUK1"/>
<evidence type="ECO:0000313" key="3">
    <source>
        <dbReference type="Proteomes" id="UP000002028"/>
    </source>
</evidence>